<dbReference type="STRING" id="349124.Hhal_1731"/>
<evidence type="ECO:0000256" key="1">
    <source>
        <dbReference type="ARBA" id="ARBA00010493"/>
    </source>
</evidence>
<protein>
    <recommendedName>
        <fullName evidence="2">tRNA threonylcarbamoyladenosine biosynthesis protein TsaB</fullName>
    </recommendedName>
    <alternativeName>
        <fullName evidence="3">t(6)A37 threonylcarbamoyladenosine biosynthesis protein TsaB</fullName>
    </alternativeName>
</protein>
<dbReference type="Gene3D" id="3.30.420.40">
    <property type="match status" value="2"/>
</dbReference>
<dbReference type="GO" id="GO:0005829">
    <property type="term" value="C:cytosol"/>
    <property type="evidence" value="ECO:0007669"/>
    <property type="project" value="TreeGrafter"/>
</dbReference>
<proteinExistence type="inferred from homology"/>
<dbReference type="eggNOG" id="COG1214">
    <property type="taxonomic scope" value="Bacteria"/>
</dbReference>
<dbReference type="CDD" id="cd24032">
    <property type="entry name" value="ASKHA_NBD_TsaB"/>
    <property type="match status" value="1"/>
</dbReference>
<dbReference type="GO" id="GO:0006508">
    <property type="term" value="P:proteolysis"/>
    <property type="evidence" value="ECO:0007669"/>
    <property type="project" value="UniProtKB-KW"/>
</dbReference>
<keyword evidence="5" id="KW-0378">Hydrolase</keyword>
<dbReference type="Proteomes" id="UP000000647">
    <property type="component" value="Chromosome"/>
</dbReference>
<dbReference type="RefSeq" id="WP_011814517.1">
    <property type="nucleotide sequence ID" value="NC_008789.1"/>
</dbReference>
<dbReference type="OrthoDB" id="9809995at2"/>
<evidence type="ECO:0000256" key="3">
    <source>
        <dbReference type="ARBA" id="ARBA00032446"/>
    </source>
</evidence>
<dbReference type="SUPFAM" id="SSF53067">
    <property type="entry name" value="Actin-like ATPase domain"/>
    <property type="match status" value="2"/>
</dbReference>
<organism evidence="5 6">
    <name type="scientific">Halorhodospira halophila (strain DSM 244 / SL1)</name>
    <name type="common">Ectothiorhodospira halophila (strain DSM 244 / SL1)</name>
    <dbReference type="NCBI Taxonomy" id="349124"/>
    <lineage>
        <taxon>Bacteria</taxon>
        <taxon>Pseudomonadati</taxon>
        <taxon>Pseudomonadota</taxon>
        <taxon>Gammaproteobacteria</taxon>
        <taxon>Chromatiales</taxon>
        <taxon>Ectothiorhodospiraceae</taxon>
        <taxon>Halorhodospira</taxon>
    </lineage>
</organism>
<dbReference type="KEGG" id="hha:Hhal_1731"/>
<evidence type="ECO:0000313" key="6">
    <source>
        <dbReference type="Proteomes" id="UP000000647"/>
    </source>
</evidence>
<reference evidence="6" key="1">
    <citation type="submission" date="2006-12" db="EMBL/GenBank/DDBJ databases">
        <title>Complete sequence of Halorhodospira halophila SL1.</title>
        <authorList>
            <consortium name="US DOE Joint Genome Institute"/>
            <person name="Copeland A."/>
            <person name="Lucas S."/>
            <person name="Lapidus A."/>
            <person name="Barry K."/>
            <person name="Detter J.C."/>
            <person name="Glavina del Rio T."/>
            <person name="Hammon N."/>
            <person name="Israni S."/>
            <person name="Dalin E."/>
            <person name="Tice H."/>
            <person name="Pitluck S."/>
            <person name="Saunders E."/>
            <person name="Brettin T."/>
            <person name="Bruce D."/>
            <person name="Han C."/>
            <person name="Tapia R."/>
            <person name="Schmutz J."/>
            <person name="Larimer F."/>
            <person name="Land M."/>
            <person name="Hauser L."/>
            <person name="Kyrpides N."/>
            <person name="Mikhailova N."/>
            <person name="Hoff W."/>
            <person name="Richardson P."/>
        </authorList>
    </citation>
    <scope>NUCLEOTIDE SEQUENCE [LARGE SCALE GENOMIC DNA]</scope>
    <source>
        <strain evidence="6">DSM 244 / SL1</strain>
    </source>
</reference>
<name>A1WXT3_HALHL</name>
<sequence>MTQTVIVALETATEGCSVAVYCDGDVFHHCEEAPRRHTARLLPMLEAVMAEAGVCGEQVSALAFGQGPGAFAGVRLAASAAQGLCTAWGVPALPVSTLAALAAGGRRRHGGGYVLAALDARMGQVYWGRYRAAGDAGVVLAEGVEAADAPQAVHGGGADWLGVGRGFAAYAEQLPATGAGCDPDALPEARDLLPMALADWRAGRTCHAEAIRPVYLREGI</sequence>
<dbReference type="EMBL" id="CP000544">
    <property type="protein sequence ID" value="ABM62495.1"/>
    <property type="molecule type" value="Genomic_DNA"/>
</dbReference>
<dbReference type="GO" id="GO:0002949">
    <property type="term" value="P:tRNA threonylcarbamoyladenosine modification"/>
    <property type="evidence" value="ECO:0007669"/>
    <property type="project" value="InterPro"/>
</dbReference>
<dbReference type="AlphaFoldDB" id="A1WXT3"/>
<evidence type="ECO:0000313" key="5">
    <source>
        <dbReference type="EMBL" id="ABM62495.1"/>
    </source>
</evidence>
<feature type="domain" description="Gcp-like" evidence="4">
    <location>
        <begin position="31"/>
        <end position="136"/>
    </location>
</feature>
<gene>
    <name evidence="5" type="ordered locus">Hhal_1731</name>
</gene>
<comment type="similarity">
    <text evidence="1">Belongs to the KAE1 / TsaD family. TsaB subfamily.</text>
</comment>
<dbReference type="HOGENOM" id="CLU_064886_2_0_6"/>
<dbReference type="PANTHER" id="PTHR11735">
    <property type="entry name" value="TRNA N6-ADENOSINE THREONYLCARBAMOYLTRANSFERASE"/>
    <property type="match status" value="1"/>
</dbReference>
<evidence type="ECO:0000256" key="2">
    <source>
        <dbReference type="ARBA" id="ARBA00019012"/>
    </source>
</evidence>
<evidence type="ECO:0000259" key="4">
    <source>
        <dbReference type="Pfam" id="PF00814"/>
    </source>
</evidence>
<dbReference type="PANTHER" id="PTHR11735:SF11">
    <property type="entry name" value="TRNA THREONYLCARBAMOYLADENOSINE BIOSYNTHESIS PROTEIN TSAB"/>
    <property type="match status" value="1"/>
</dbReference>
<keyword evidence="6" id="KW-1185">Reference proteome</keyword>
<keyword evidence="5" id="KW-0645">Protease</keyword>
<dbReference type="InterPro" id="IPR000905">
    <property type="entry name" value="Gcp-like_dom"/>
</dbReference>
<dbReference type="Pfam" id="PF00814">
    <property type="entry name" value="TsaD"/>
    <property type="match status" value="1"/>
</dbReference>
<dbReference type="NCBIfam" id="TIGR03725">
    <property type="entry name" value="T6A_YeaZ"/>
    <property type="match status" value="1"/>
</dbReference>
<dbReference type="InterPro" id="IPR022496">
    <property type="entry name" value="T6A_TsaB"/>
</dbReference>
<accession>A1WXT3</accession>
<reference evidence="5 6" key="2">
    <citation type="journal article" date="2013" name="Stand. Genomic Sci.">
        <title>Complete genome sequence of Halorhodospira halophila SL1.</title>
        <authorList>
            <person name="Challacombe J.F."/>
            <person name="Majid S."/>
            <person name="Deole R."/>
            <person name="Brettin T.S."/>
            <person name="Bruce D."/>
            <person name="Delano S.F."/>
            <person name="Detter J.C."/>
            <person name="Gleasner C.D."/>
            <person name="Han C.S."/>
            <person name="Misra M."/>
            <person name="Reitenga K.G."/>
            <person name="Mikhailova N."/>
            <person name="Woyke T."/>
            <person name="Pitluck S."/>
            <person name="Nolan M."/>
            <person name="Land M.L."/>
            <person name="Saunders E."/>
            <person name="Tapia R."/>
            <person name="Lapidus A."/>
            <person name="Ivanova N."/>
            <person name="Hoff W.D."/>
        </authorList>
    </citation>
    <scope>NUCLEOTIDE SEQUENCE [LARGE SCALE GENOMIC DNA]</scope>
    <source>
        <strain evidence="6">DSM 244 / SL1</strain>
    </source>
</reference>
<dbReference type="InterPro" id="IPR043129">
    <property type="entry name" value="ATPase_NBD"/>
</dbReference>
<dbReference type="GO" id="GO:0008233">
    <property type="term" value="F:peptidase activity"/>
    <property type="evidence" value="ECO:0007669"/>
    <property type="project" value="UniProtKB-KW"/>
</dbReference>